<dbReference type="AlphaFoldDB" id="E8X841"/>
<dbReference type="RefSeq" id="WP_013573343.1">
    <property type="nucleotide sequence ID" value="NC_015060.1"/>
</dbReference>
<dbReference type="OrthoDB" id="9809318at2"/>
<keyword evidence="4" id="KW-0614">Plasmid</keyword>
<protein>
    <submittedName>
        <fullName evidence="4">Two component transcriptional regulator, LytTR family</fullName>
    </submittedName>
</protein>
<dbReference type="PANTHER" id="PTHR37299">
    <property type="entry name" value="TRANSCRIPTIONAL REGULATOR-RELATED"/>
    <property type="match status" value="1"/>
</dbReference>
<dbReference type="HOGENOM" id="CLU_000445_14_1_0"/>
<name>E8X841_GRATM</name>
<proteinExistence type="predicted"/>
<keyword evidence="5" id="KW-1185">Reference proteome</keyword>
<dbReference type="PROSITE" id="PS50110">
    <property type="entry name" value="RESPONSE_REGULATORY"/>
    <property type="match status" value="1"/>
</dbReference>
<dbReference type="InterPro" id="IPR011006">
    <property type="entry name" value="CheY-like_superfamily"/>
</dbReference>
<dbReference type="GO" id="GO:0000156">
    <property type="term" value="F:phosphorelay response regulator activity"/>
    <property type="evidence" value="ECO:0007669"/>
    <property type="project" value="InterPro"/>
</dbReference>
<dbReference type="InterPro" id="IPR001789">
    <property type="entry name" value="Sig_transdc_resp-reg_receiver"/>
</dbReference>
<dbReference type="InterPro" id="IPR007492">
    <property type="entry name" value="LytTR_DNA-bd_dom"/>
</dbReference>
<feature type="domain" description="HTH LytTR-type" evidence="3">
    <location>
        <begin position="143"/>
        <end position="245"/>
    </location>
</feature>
<accession>E8X841</accession>
<dbReference type="Gene3D" id="2.40.50.1020">
    <property type="entry name" value="LytTr DNA-binding domain"/>
    <property type="match status" value="1"/>
</dbReference>
<dbReference type="PANTHER" id="PTHR37299:SF1">
    <property type="entry name" value="STAGE 0 SPORULATION PROTEIN A HOMOLOG"/>
    <property type="match status" value="1"/>
</dbReference>
<dbReference type="KEGG" id="acm:AciX9_4698"/>
<evidence type="ECO:0000256" key="1">
    <source>
        <dbReference type="PROSITE-ProRule" id="PRU00169"/>
    </source>
</evidence>
<reference evidence="5" key="1">
    <citation type="submission" date="2011-01" db="EMBL/GenBank/DDBJ databases">
        <title>Complete sequence of plasmid5 of Acidobacterium sp. MP5ACTX9.</title>
        <authorList>
            <consortium name="US DOE Joint Genome Institute"/>
            <person name="Lucas S."/>
            <person name="Copeland A."/>
            <person name="Lapidus A."/>
            <person name="Cheng J.-F."/>
            <person name="Goodwin L."/>
            <person name="Pitluck S."/>
            <person name="Teshima H."/>
            <person name="Detter J.C."/>
            <person name="Han C."/>
            <person name="Tapia R."/>
            <person name="Land M."/>
            <person name="Hauser L."/>
            <person name="Kyrpides N."/>
            <person name="Ivanova N."/>
            <person name="Ovchinnikova G."/>
            <person name="Pagani I."/>
            <person name="Rawat S.R."/>
            <person name="Mannisto M."/>
            <person name="Haggblom M.M."/>
            <person name="Woyke T."/>
        </authorList>
    </citation>
    <scope>NUCLEOTIDE SEQUENCE [LARGE SCALE GENOMIC DNA]</scope>
    <source>
        <strain evidence="5">MP5ACTX9</strain>
        <plasmid evidence="5">Plasmid pACIX905</plasmid>
    </source>
</reference>
<dbReference type="SMART" id="SM00850">
    <property type="entry name" value="LytTR"/>
    <property type="match status" value="1"/>
</dbReference>
<feature type="domain" description="Response regulatory" evidence="2">
    <location>
        <begin position="4"/>
        <end position="115"/>
    </location>
</feature>
<evidence type="ECO:0000313" key="5">
    <source>
        <dbReference type="Proteomes" id="UP000000343"/>
    </source>
</evidence>
<dbReference type="Pfam" id="PF00072">
    <property type="entry name" value="Response_reg"/>
    <property type="match status" value="1"/>
</dbReference>
<keyword evidence="1" id="KW-0597">Phosphoprotein</keyword>
<evidence type="ECO:0000313" key="4">
    <source>
        <dbReference type="EMBL" id="ADW71625.1"/>
    </source>
</evidence>
<geneLocation type="plasmid" evidence="4 5">
    <name>pACIX905</name>
</geneLocation>
<dbReference type="PROSITE" id="PS50930">
    <property type="entry name" value="HTH_LYTTR"/>
    <property type="match status" value="1"/>
</dbReference>
<dbReference type="EMBL" id="CP002485">
    <property type="protein sequence ID" value="ADW71625.1"/>
    <property type="molecule type" value="Genomic_DNA"/>
</dbReference>
<dbReference type="SUPFAM" id="SSF52172">
    <property type="entry name" value="CheY-like"/>
    <property type="match status" value="1"/>
</dbReference>
<dbReference type="Pfam" id="PF04397">
    <property type="entry name" value="LytTR"/>
    <property type="match status" value="1"/>
</dbReference>
<evidence type="ECO:0000259" key="3">
    <source>
        <dbReference type="PROSITE" id="PS50930"/>
    </source>
</evidence>
<dbReference type="SMART" id="SM00448">
    <property type="entry name" value="REC"/>
    <property type="match status" value="1"/>
</dbReference>
<dbReference type="Gene3D" id="3.40.50.2300">
    <property type="match status" value="1"/>
</dbReference>
<dbReference type="InterPro" id="IPR046947">
    <property type="entry name" value="LytR-like"/>
</dbReference>
<organism evidence="5">
    <name type="scientific">Granulicella tundricola (strain ATCC BAA-1859 / DSM 23138 / MP5ACTX9)</name>
    <dbReference type="NCBI Taxonomy" id="1198114"/>
    <lineage>
        <taxon>Bacteria</taxon>
        <taxon>Pseudomonadati</taxon>
        <taxon>Acidobacteriota</taxon>
        <taxon>Terriglobia</taxon>
        <taxon>Terriglobales</taxon>
        <taxon>Acidobacteriaceae</taxon>
        <taxon>Granulicella</taxon>
    </lineage>
</organism>
<gene>
    <name evidence="4" type="ordered locus">AciX9_4698</name>
</gene>
<sequence>MTIRALIVEDEPLAIDRLRSCLAYASELDLVGEARNGAAAVEMIDRFKPDLVFLDIQLPILSGFEVLRSVEYRPAVIFTTAHDEYAVPAFEWGAFDYLLKPFDKERVALALSRFQERSGLSDGGVALVERLDTMESKGALQRFFVKQRGVTIPVDSEHIVAILAEGDYCRVHLENENHLVHLPLREFENRLSSVLFRRVHRSALINIAKVVRIEASGRGANVSMQGGVTAPASRSGLAQLKSLRL</sequence>
<evidence type="ECO:0000259" key="2">
    <source>
        <dbReference type="PROSITE" id="PS50110"/>
    </source>
</evidence>
<feature type="modified residue" description="4-aspartylphosphate" evidence="1">
    <location>
        <position position="55"/>
    </location>
</feature>
<dbReference type="Proteomes" id="UP000000343">
    <property type="component" value="Plasmid pACIX905"/>
</dbReference>
<dbReference type="GO" id="GO:0003677">
    <property type="term" value="F:DNA binding"/>
    <property type="evidence" value="ECO:0007669"/>
    <property type="project" value="InterPro"/>
</dbReference>